<feature type="compositionally biased region" description="Polar residues" evidence="1">
    <location>
        <begin position="78"/>
        <end position="91"/>
    </location>
</feature>
<evidence type="ECO:0000313" key="4">
    <source>
        <dbReference type="Proteomes" id="UP000230750"/>
    </source>
</evidence>
<dbReference type="Proteomes" id="UP000230750">
    <property type="component" value="Unassembled WGS sequence"/>
</dbReference>
<keyword evidence="2" id="KW-1133">Transmembrane helix</keyword>
<organism evidence="3 4">
    <name type="scientific">Stichopus japonicus</name>
    <name type="common">Sea cucumber</name>
    <dbReference type="NCBI Taxonomy" id="307972"/>
    <lineage>
        <taxon>Eukaryota</taxon>
        <taxon>Metazoa</taxon>
        <taxon>Echinodermata</taxon>
        <taxon>Eleutherozoa</taxon>
        <taxon>Echinozoa</taxon>
        <taxon>Holothuroidea</taxon>
        <taxon>Aspidochirotacea</taxon>
        <taxon>Aspidochirotida</taxon>
        <taxon>Stichopodidae</taxon>
        <taxon>Apostichopus</taxon>
    </lineage>
</organism>
<feature type="compositionally biased region" description="Basic and acidic residues" evidence="1">
    <location>
        <begin position="93"/>
        <end position="110"/>
    </location>
</feature>
<protein>
    <submittedName>
        <fullName evidence="3">Uncharacterized protein</fullName>
    </submittedName>
</protein>
<feature type="compositionally biased region" description="Polar residues" evidence="1">
    <location>
        <begin position="196"/>
        <end position="209"/>
    </location>
</feature>
<dbReference type="AlphaFoldDB" id="A0A2G8K5R2"/>
<keyword evidence="4" id="KW-1185">Reference proteome</keyword>
<feature type="region of interest" description="Disordered" evidence="1">
    <location>
        <begin position="78"/>
        <end position="111"/>
    </location>
</feature>
<evidence type="ECO:0000256" key="1">
    <source>
        <dbReference type="SAM" id="MobiDB-lite"/>
    </source>
</evidence>
<reference evidence="3 4" key="1">
    <citation type="journal article" date="2017" name="PLoS Biol.">
        <title>The sea cucumber genome provides insights into morphological evolution and visceral regeneration.</title>
        <authorList>
            <person name="Zhang X."/>
            <person name="Sun L."/>
            <person name="Yuan J."/>
            <person name="Sun Y."/>
            <person name="Gao Y."/>
            <person name="Zhang L."/>
            <person name="Li S."/>
            <person name="Dai H."/>
            <person name="Hamel J.F."/>
            <person name="Liu C."/>
            <person name="Yu Y."/>
            <person name="Liu S."/>
            <person name="Lin W."/>
            <person name="Guo K."/>
            <person name="Jin S."/>
            <person name="Xu P."/>
            <person name="Storey K.B."/>
            <person name="Huan P."/>
            <person name="Zhang T."/>
            <person name="Zhou Y."/>
            <person name="Zhang J."/>
            <person name="Lin C."/>
            <person name="Li X."/>
            <person name="Xing L."/>
            <person name="Huo D."/>
            <person name="Sun M."/>
            <person name="Wang L."/>
            <person name="Mercier A."/>
            <person name="Li F."/>
            <person name="Yang H."/>
            <person name="Xiang J."/>
        </authorList>
    </citation>
    <scope>NUCLEOTIDE SEQUENCE [LARGE SCALE GENOMIC DNA]</scope>
    <source>
        <strain evidence="3">Shaxun</strain>
        <tissue evidence="3">Muscle</tissue>
    </source>
</reference>
<evidence type="ECO:0000313" key="3">
    <source>
        <dbReference type="EMBL" id="PIK43312.1"/>
    </source>
</evidence>
<comment type="caution">
    <text evidence="3">The sequence shown here is derived from an EMBL/GenBank/DDBJ whole genome shotgun (WGS) entry which is preliminary data.</text>
</comment>
<feature type="transmembrane region" description="Helical" evidence="2">
    <location>
        <begin position="23"/>
        <end position="46"/>
    </location>
</feature>
<keyword evidence="2" id="KW-0472">Membrane</keyword>
<feature type="region of interest" description="Disordered" evidence="1">
    <location>
        <begin position="188"/>
        <end position="209"/>
    </location>
</feature>
<sequence length="209" mass="23416">MSTLRHTSPPPDTSKQPAKKPTWIVIIVVTAAVLLIVCASLTVITYKMNNNFSGRVNKKENTAQVGNDLAHTTVVFSRSSDTANSESSYQAIQEDRTDSNEVPHSMKNEGELPLTVPSTVYSTSIYMFQIKDRKNASKSAENEENENPAAAAAYSMRIHNTTYQTMYETTITNNTNDTYDYADQRELNTRELPRQSYGTPTVQQYETVQ</sequence>
<keyword evidence="2" id="KW-0812">Transmembrane</keyword>
<accession>A0A2G8K5R2</accession>
<gene>
    <name evidence="3" type="ORF">BSL78_19829</name>
</gene>
<evidence type="ECO:0000256" key="2">
    <source>
        <dbReference type="SAM" id="Phobius"/>
    </source>
</evidence>
<proteinExistence type="predicted"/>
<dbReference type="EMBL" id="MRZV01000860">
    <property type="protein sequence ID" value="PIK43312.1"/>
    <property type="molecule type" value="Genomic_DNA"/>
</dbReference>
<name>A0A2G8K5R2_STIJA</name>